<accession>A0A9P4J8M8</accession>
<dbReference type="Proteomes" id="UP000799439">
    <property type="component" value="Unassembled WGS sequence"/>
</dbReference>
<keyword evidence="4" id="KW-1185">Reference proteome</keyword>
<dbReference type="EMBL" id="ML996082">
    <property type="protein sequence ID" value="KAF2156110.1"/>
    <property type="molecule type" value="Genomic_DNA"/>
</dbReference>
<organism evidence="3 4">
    <name type="scientific">Myriangium duriaei CBS 260.36</name>
    <dbReference type="NCBI Taxonomy" id="1168546"/>
    <lineage>
        <taxon>Eukaryota</taxon>
        <taxon>Fungi</taxon>
        <taxon>Dikarya</taxon>
        <taxon>Ascomycota</taxon>
        <taxon>Pezizomycotina</taxon>
        <taxon>Dothideomycetes</taxon>
        <taxon>Dothideomycetidae</taxon>
        <taxon>Myriangiales</taxon>
        <taxon>Myriangiaceae</taxon>
        <taxon>Myriangium</taxon>
    </lineage>
</organism>
<feature type="region of interest" description="Disordered" evidence="1">
    <location>
        <begin position="229"/>
        <end position="251"/>
    </location>
</feature>
<dbReference type="InterPro" id="IPR000073">
    <property type="entry name" value="AB_hydrolase_1"/>
</dbReference>
<evidence type="ECO:0000313" key="4">
    <source>
        <dbReference type="Proteomes" id="UP000799439"/>
    </source>
</evidence>
<feature type="region of interest" description="Disordered" evidence="1">
    <location>
        <begin position="273"/>
        <end position="299"/>
    </location>
</feature>
<dbReference type="Pfam" id="PF12697">
    <property type="entry name" value="Abhydrolase_6"/>
    <property type="match status" value="1"/>
</dbReference>
<feature type="compositionally biased region" description="Acidic residues" evidence="1">
    <location>
        <begin position="239"/>
        <end position="248"/>
    </location>
</feature>
<evidence type="ECO:0000256" key="1">
    <source>
        <dbReference type="SAM" id="MobiDB-lite"/>
    </source>
</evidence>
<reference evidence="3" key="1">
    <citation type="journal article" date="2020" name="Stud. Mycol.">
        <title>101 Dothideomycetes genomes: a test case for predicting lifestyles and emergence of pathogens.</title>
        <authorList>
            <person name="Haridas S."/>
            <person name="Albert R."/>
            <person name="Binder M."/>
            <person name="Bloem J."/>
            <person name="Labutti K."/>
            <person name="Salamov A."/>
            <person name="Andreopoulos B."/>
            <person name="Baker S."/>
            <person name="Barry K."/>
            <person name="Bills G."/>
            <person name="Bluhm B."/>
            <person name="Cannon C."/>
            <person name="Castanera R."/>
            <person name="Culley D."/>
            <person name="Daum C."/>
            <person name="Ezra D."/>
            <person name="Gonzalez J."/>
            <person name="Henrissat B."/>
            <person name="Kuo A."/>
            <person name="Liang C."/>
            <person name="Lipzen A."/>
            <person name="Lutzoni F."/>
            <person name="Magnuson J."/>
            <person name="Mondo S."/>
            <person name="Nolan M."/>
            <person name="Ohm R."/>
            <person name="Pangilinan J."/>
            <person name="Park H.-J."/>
            <person name="Ramirez L."/>
            <person name="Alfaro M."/>
            <person name="Sun H."/>
            <person name="Tritt A."/>
            <person name="Yoshinaga Y."/>
            <person name="Zwiers L.-H."/>
            <person name="Turgeon B."/>
            <person name="Goodwin S."/>
            <person name="Spatafora J."/>
            <person name="Crous P."/>
            <person name="Grigoriev I."/>
        </authorList>
    </citation>
    <scope>NUCLEOTIDE SEQUENCE</scope>
    <source>
        <strain evidence="3">CBS 260.36</strain>
    </source>
</reference>
<dbReference type="Gene3D" id="3.40.50.1820">
    <property type="entry name" value="alpha/beta hydrolase"/>
    <property type="match status" value="1"/>
</dbReference>
<dbReference type="InterPro" id="IPR029058">
    <property type="entry name" value="AB_hydrolase_fold"/>
</dbReference>
<comment type="caution">
    <text evidence="3">The sequence shown here is derived from an EMBL/GenBank/DDBJ whole genome shotgun (WGS) entry which is preliminary data.</text>
</comment>
<evidence type="ECO:0000259" key="2">
    <source>
        <dbReference type="Pfam" id="PF12697"/>
    </source>
</evidence>
<name>A0A9P4J8M8_9PEZI</name>
<gene>
    <name evidence="3" type="ORF">K461DRAFT_221772</name>
</gene>
<proteinExistence type="predicted"/>
<dbReference type="SUPFAM" id="SSF53474">
    <property type="entry name" value="alpha/beta-Hydrolases"/>
    <property type="match status" value="1"/>
</dbReference>
<protein>
    <submittedName>
        <fullName evidence="3">Alpha/beta-hydrolase</fullName>
    </submittedName>
</protein>
<sequence>MSSAVFALHEHTLPCSYIRGYSRATVDGTDSRLQLAVKQYVPLDNPDPQPGDVTILGAHANGFPKELYEPLWDDLYHSLAKLNIRIRGIWISDVAWQGYSSVLNEDKLGNDPNWLDHSLDLLLLVNHFAPQMPRPIVGVGHSMGGCQLTNLSLIHPRLFTSLILIDPVISRSQGGANWRPARASAGRRDLWPSRAAAKTAFAKSKFYQTWDPRVLERWMEHGLRDLPTAIYPESSSLTTEDDDGDDTEDREKQVTLRTTKHNEVHSFVRPAYRTPTAKDGPNRPPTSASHPELFVTGGAPPSEPFYRPEPGQTFARLPHLRPATLYVFGAKSDLSGPSQRADKLACTGIGMGGSGGVRAGRVKEVLVDAGHLVPMEKVQETADAAAEWIGNEVGRWKEEEAEVRRELEGVDRRDRARMSEGFMKALKGDWGKGAKL</sequence>
<evidence type="ECO:0000313" key="3">
    <source>
        <dbReference type="EMBL" id="KAF2156110.1"/>
    </source>
</evidence>
<feature type="domain" description="AB hydrolase-1" evidence="2">
    <location>
        <begin position="89"/>
        <end position="384"/>
    </location>
</feature>
<dbReference type="OrthoDB" id="94039at2759"/>
<dbReference type="AlphaFoldDB" id="A0A9P4J8M8"/>